<organism evidence="3 4">
    <name type="scientific">Sorangium cellulosum</name>
    <name type="common">Polyangium cellulosum</name>
    <dbReference type="NCBI Taxonomy" id="56"/>
    <lineage>
        <taxon>Bacteria</taxon>
        <taxon>Pseudomonadati</taxon>
        <taxon>Myxococcota</taxon>
        <taxon>Polyangia</taxon>
        <taxon>Polyangiales</taxon>
        <taxon>Polyangiaceae</taxon>
        <taxon>Sorangium</taxon>
    </lineage>
</organism>
<keyword evidence="2" id="KW-0732">Signal</keyword>
<feature type="chain" id="PRO_5014921046" description="Secreted protein" evidence="2">
    <location>
        <begin position="21"/>
        <end position="290"/>
    </location>
</feature>
<evidence type="ECO:0000256" key="1">
    <source>
        <dbReference type="SAM" id="MobiDB-lite"/>
    </source>
</evidence>
<sequence length="290" mass="30842">MKPSGRVFGMVMAVGLVSMACGPASQLEVEVDAPGLEVQKDKPGGQDTNGTPKQAWHTWKGTMANALRGPLLQGGAIQPAIIASGILADAEGKEVFDHTVRCALAEGAFVTHDGTVYKGRGLVNGASSWRTQWLPQEVIDSVMECVIAFVNDKTDLVNVLLTSLLTNHDGKDHSAFIHGEAVWCARAGTMGIVDVDVYPTRSFVSRCGIDAAAALEQRYCHEVGSCGLTYKGILEDRTDECAAVGPPEDGVYKCNRRACTMTWLEDAEPDWCDPPGPAPDSPSGGHTTRG</sequence>
<dbReference type="EMBL" id="CP012673">
    <property type="protein sequence ID" value="AUX42302.1"/>
    <property type="molecule type" value="Genomic_DNA"/>
</dbReference>
<evidence type="ECO:0000313" key="3">
    <source>
        <dbReference type="EMBL" id="AUX42302.1"/>
    </source>
</evidence>
<dbReference type="AlphaFoldDB" id="A0A2L0ESR7"/>
<evidence type="ECO:0000256" key="2">
    <source>
        <dbReference type="SAM" id="SignalP"/>
    </source>
</evidence>
<proteinExistence type="predicted"/>
<feature type="compositionally biased region" description="Low complexity" evidence="1">
    <location>
        <begin position="281"/>
        <end position="290"/>
    </location>
</feature>
<name>A0A2L0ESR7_SORCE</name>
<accession>A0A2L0ESR7</accession>
<reference evidence="3 4" key="1">
    <citation type="submission" date="2015-09" db="EMBL/GenBank/DDBJ databases">
        <title>Sorangium comparison.</title>
        <authorList>
            <person name="Zaburannyi N."/>
            <person name="Bunk B."/>
            <person name="Overmann J."/>
            <person name="Mueller R."/>
        </authorList>
    </citation>
    <scope>NUCLEOTIDE SEQUENCE [LARGE SCALE GENOMIC DNA]</scope>
    <source>
        <strain evidence="3 4">So ce26</strain>
    </source>
</reference>
<gene>
    <name evidence="3" type="ORF">SOCE26_037320</name>
</gene>
<evidence type="ECO:0000313" key="4">
    <source>
        <dbReference type="Proteomes" id="UP000238348"/>
    </source>
</evidence>
<feature type="signal peptide" evidence="2">
    <location>
        <begin position="1"/>
        <end position="20"/>
    </location>
</feature>
<dbReference type="Proteomes" id="UP000238348">
    <property type="component" value="Chromosome"/>
</dbReference>
<evidence type="ECO:0008006" key="5">
    <source>
        <dbReference type="Google" id="ProtNLM"/>
    </source>
</evidence>
<dbReference type="PROSITE" id="PS51257">
    <property type="entry name" value="PROKAR_LIPOPROTEIN"/>
    <property type="match status" value="1"/>
</dbReference>
<protein>
    <recommendedName>
        <fullName evidence="5">Secreted protein</fullName>
    </recommendedName>
</protein>
<dbReference type="RefSeq" id="WP_159397037.1">
    <property type="nucleotide sequence ID" value="NZ_CP012673.1"/>
</dbReference>
<feature type="region of interest" description="Disordered" evidence="1">
    <location>
        <begin position="269"/>
        <end position="290"/>
    </location>
</feature>
<dbReference type="OrthoDB" id="5508755at2"/>